<dbReference type="EMBL" id="JQAR01000004">
    <property type="protein sequence ID" value="KRN31633.1"/>
    <property type="molecule type" value="Genomic_DNA"/>
</dbReference>
<protein>
    <submittedName>
        <fullName evidence="1">Uncharacterized protein</fullName>
    </submittedName>
</protein>
<sequence>MAIQEYQISLFTNGTEKELKPFKSAFQDVSYESVINQPEDDENDEIVNHFYTYMEVLADE</sequence>
<comment type="caution">
    <text evidence="1">The sequence shown here is derived from an EMBL/GenBank/DDBJ whole genome shotgun (WGS) entry which is preliminary data.</text>
</comment>
<dbReference type="PATRIC" id="fig|1618.3.peg.1788"/>
<accession>A0A0R2FTC8</accession>
<dbReference type="Proteomes" id="UP000051727">
    <property type="component" value="Unassembled WGS sequence"/>
</dbReference>
<evidence type="ECO:0000313" key="2">
    <source>
        <dbReference type="Proteomes" id="UP000051727"/>
    </source>
</evidence>
<dbReference type="STRING" id="1618.IV36_GL001757"/>
<dbReference type="AlphaFoldDB" id="A0A0R2FTC8"/>
<organism evidence="1 2">
    <name type="scientific">Liquorilactobacillus mali</name>
    <dbReference type="NCBI Taxonomy" id="1618"/>
    <lineage>
        <taxon>Bacteria</taxon>
        <taxon>Bacillati</taxon>
        <taxon>Bacillota</taxon>
        <taxon>Bacilli</taxon>
        <taxon>Lactobacillales</taxon>
        <taxon>Lactobacillaceae</taxon>
        <taxon>Liquorilactobacillus</taxon>
    </lineage>
</organism>
<evidence type="ECO:0000313" key="1">
    <source>
        <dbReference type="EMBL" id="KRN31633.1"/>
    </source>
</evidence>
<proteinExistence type="predicted"/>
<name>A0A0R2FTC8_9LACO</name>
<reference evidence="1 2" key="1">
    <citation type="journal article" date="2015" name="Genome Announc.">
        <title>Expanding the biotechnology potential of lactobacilli through comparative genomics of 213 strains and associated genera.</title>
        <authorList>
            <person name="Sun Z."/>
            <person name="Harris H.M."/>
            <person name="McCann A."/>
            <person name="Guo C."/>
            <person name="Argimon S."/>
            <person name="Zhang W."/>
            <person name="Yang X."/>
            <person name="Jeffery I.B."/>
            <person name="Cooney J.C."/>
            <person name="Kagawa T.F."/>
            <person name="Liu W."/>
            <person name="Song Y."/>
            <person name="Salvetti E."/>
            <person name="Wrobel A."/>
            <person name="Rasinkangas P."/>
            <person name="Parkhill J."/>
            <person name="Rea M.C."/>
            <person name="O'Sullivan O."/>
            <person name="Ritari J."/>
            <person name="Douillard F.P."/>
            <person name="Paul Ross R."/>
            <person name="Yang R."/>
            <person name="Briner A.E."/>
            <person name="Felis G.E."/>
            <person name="de Vos W.M."/>
            <person name="Barrangou R."/>
            <person name="Klaenhammer T.R."/>
            <person name="Caufield P.W."/>
            <person name="Cui Y."/>
            <person name="Zhang H."/>
            <person name="O'Toole P.W."/>
        </authorList>
    </citation>
    <scope>NUCLEOTIDE SEQUENCE [LARGE SCALE GENOMIC DNA]</scope>
    <source>
        <strain evidence="1 2">ATCC 27304</strain>
    </source>
</reference>
<gene>
    <name evidence="1" type="ORF">IV36_GL001757</name>
</gene>